<dbReference type="EMBL" id="JASOOE010000011">
    <property type="protein sequence ID" value="MDK7187589.1"/>
    <property type="molecule type" value="Genomic_DNA"/>
</dbReference>
<keyword evidence="1" id="KW-0238">DNA-binding</keyword>
<reference evidence="3" key="1">
    <citation type="submission" date="2023-05" db="EMBL/GenBank/DDBJ databases">
        <title>Cataloging the Phylogenetic Diversity of Human Bladder Bacteria.</title>
        <authorList>
            <person name="Du J."/>
        </authorList>
    </citation>
    <scope>NUCLEOTIDE SEQUENCE</scope>
    <source>
        <strain evidence="3">UMB1231</strain>
    </source>
</reference>
<sequence length="337" mass="39114">MKTRINESSAYCYELLMLPSIAQFDDQYTNLIGQWRHILADDELVFDQVQEELARLSSSINSFYLQANGQFFVTELIDCFPKFPDDIESLIELLGQMDEATILKMLAQLLQADQPEALSAAEVFDLLLEESFTTEQYWAWAKAIHDPLAFIHGFCQLIFDLDRFYQSIYQQYEKERSDYAQRLDVEDLLRRLPMISTDFIEGLQLDEIWVTILSPIFPQLVIMKHHNRGILLLSTRHEKLWTGHELSQEDFFDLLKLLSDPTRYQVLVRASQAEWKAKDIAEELGITPAAVSYHVSRLADALLLIYQNPNDKASIKINQELIRSLIQRLSEDLGLDE</sequence>
<dbReference type="CDD" id="cd00090">
    <property type="entry name" value="HTH_ARSR"/>
    <property type="match status" value="1"/>
</dbReference>
<comment type="caution">
    <text evidence="3">The sequence shown here is derived from an EMBL/GenBank/DDBJ whole genome shotgun (WGS) entry which is preliminary data.</text>
</comment>
<gene>
    <name evidence="3" type="ORF">QP433_06310</name>
</gene>
<accession>A0AAJ1Q6B1</accession>
<name>A0AAJ1Q6B1_9LACT</name>
<dbReference type="Gene3D" id="1.10.10.10">
    <property type="entry name" value="Winged helix-like DNA-binding domain superfamily/Winged helix DNA-binding domain"/>
    <property type="match status" value="1"/>
</dbReference>
<dbReference type="GO" id="GO:0003677">
    <property type="term" value="F:DNA binding"/>
    <property type="evidence" value="ECO:0007669"/>
    <property type="project" value="UniProtKB-KW"/>
</dbReference>
<protein>
    <submittedName>
        <fullName evidence="3">ArsR family transcriptional regulator</fullName>
    </submittedName>
</protein>
<dbReference type="AlphaFoldDB" id="A0AAJ1Q6B1"/>
<dbReference type="Proteomes" id="UP001229251">
    <property type="component" value="Unassembled WGS sequence"/>
</dbReference>
<dbReference type="InterPro" id="IPR036388">
    <property type="entry name" value="WH-like_DNA-bd_sf"/>
</dbReference>
<dbReference type="InterPro" id="IPR001845">
    <property type="entry name" value="HTH_ArsR_DNA-bd_dom"/>
</dbReference>
<evidence type="ECO:0000313" key="4">
    <source>
        <dbReference type="Proteomes" id="UP001229251"/>
    </source>
</evidence>
<organism evidence="3 4">
    <name type="scientific">Facklamia hominis</name>
    <dbReference type="NCBI Taxonomy" id="178214"/>
    <lineage>
        <taxon>Bacteria</taxon>
        <taxon>Bacillati</taxon>
        <taxon>Bacillota</taxon>
        <taxon>Bacilli</taxon>
        <taxon>Lactobacillales</taxon>
        <taxon>Aerococcaceae</taxon>
        <taxon>Facklamia</taxon>
    </lineage>
</organism>
<dbReference type="GO" id="GO:0003700">
    <property type="term" value="F:DNA-binding transcription factor activity"/>
    <property type="evidence" value="ECO:0007669"/>
    <property type="project" value="InterPro"/>
</dbReference>
<feature type="domain" description="HTH arsR-type" evidence="2">
    <location>
        <begin position="243"/>
        <end position="337"/>
    </location>
</feature>
<evidence type="ECO:0000256" key="1">
    <source>
        <dbReference type="ARBA" id="ARBA00023125"/>
    </source>
</evidence>
<dbReference type="InterPro" id="IPR011991">
    <property type="entry name" value="ArsR-like_HTH"/>
</dbReference>
<dbReference type="InterPro" id="IPR036390">
    <property type="entry name" value="WH_DNA-bd_sf"/>
</dbReference>
<dbReference type="SMART" id="SM00418">
    <property type="entry name" value="HTH_ARSR"/>
    <property type="match status" value="1"/>
</dbReference>
<evidence type="ECO:0000259" key="2">
    <source>
        <dbReference type="PROSITE" id="PS50987"/>
    </source>
</evidence>
<proteinExistence type="predicted"/>
<dbReference type="PROSITE" id="PS50987">
    <property type="entry name" value="HTH_ARSR_2"/>
    <property type="match status" value="1"/>
</dbReference>
<dbReference type="Pfam" id="PF12840">
    <property type="entry name" value="HTH_20"/>
    <property type="match status" value="1"/>
</dbReference>
<dbReference type="RefSeq" id="WP_016647907.1">
    <property type="nucleotide sequence ID" value="NZ_CAUPDI010000021.1"/>
</dbReference>
<evidence type="ECO:0000313" key="3">
    <source>
        <dbReference type="EMBL" id="MDK7187589.1"/>
    </source>
</evidence>
<dbReference type="SUPFAM" id="SSF46785">
    <property type="entry name" value="Winged helix' DNA-binding domain"/>
    <property type="match status" value="1"/>
</dbReference>